<keyword evidence="4" id="KW-1185">Reference proteome</keyword>
<feature type="compositionally biased region" description="Basic and acidic residues" evidence="1">
    <location>
        <begin position="368"/>
        <end position="387"/>
    </location>
</feature>
<accession>A0A4Y7Q7J5</accession>
<keyword evidence="2" id="KW-0812">Transmembrane</keyword>
<dbReference type="STRING" id="50990.A0A4Y7Q7J5"/>
<dbReference type="AlphaFoldDB" id="A0A4Y7Q7J5"/>
<dbReference type="OrthoDB" id="2278929at2759"/>
<gene>
    <name evidence="3" type="ORF">BD410DRAFT_839087</name>
</gene>
<evidence type="ECO:0000313" key="3">
    <source>
        <dbReference type="EMBL" id="TDL23178.1"/>
    </source>
</evidence>
<dbReference type="EMBL" id="ML170171">
    <property type="protein sequence ID" value="TDL23178.1"/>
    <property type="molecule type" value="Genomic_DNA"/>
</dbReference>
<evidence type="ECO:0000256" key="1">
    <source>
        <dbReference type="SAM" id="MobiDB-lite"/>
    </source>
</evidence>
<name>A0A4Y7Q7J5_9AGAM</name>
<keyword evidence="2" id="KW-1133">Transmembrane helix</keyword>
<organism evidence="3 4">
    <name type="scientific">Rickenella mellea</name>
    <dbReference type="NCBI Taxonomy" id="50990"/>
    <lineage>
        <taxon>Eukaryota</taxon>
        <taxon>Fungi</taxon>
        <taxon>Dikarya</taxon>
        <taxon>Basidiomycota</taxon>
        <taxon>Agaricomycotina</taxon>
        <taxon>Agaricomycetes</taxon>
        <taxon>Hymenochaetales</taxon>
        <taxon>Rickenellaceae</taxon>
        <taxon>Rickenella</taxon>
    </lineage>
</organism>
<feature type="region of interest" description="Disordered" evidence="1">
    <location>
        <begin position="351"/>
        <end position="409"/>
    </location>
</feature>
<reference evidence="3 4" key="1">
    <citation type="submission" date="2018-06" db="EMBL/GenBank/DDBJ databases">
        <title>A transcriptomic atlas of mushroom development highlights an independent origin of complex multicellularity.</title>
        <authorList>
            <consortium name="DOE Joint Genome Institute"/>
            <person name="Krizsan K."/>
            <person name="Almasi E."/>
            <person name="Merenyi Z."/>
            <person name="Sahu N."/>
            <person name="Viragh M."/>
            <person name="Koszo T."/>
            <person name="Mondo S."/>
            <person name="Kiss B."/>
            <person name="Balint B."/>
            <person name="Kues U."/>
            <person name="Barry K."/>
            <person name="Hegedus J.C."/>
            <person name="Henrissat B."/>
            <person name="Johnson J."/>
            <person name="Lipzen A."/>
            <person name="Ohm R."/>
            <person name="Nagy I."/>
            <person name="Pangilinan J."/>
            <person name="Yan J."/>
            <person name="Xiong Y."/>
            <person name="Grigoriev I.V."/>
            <person name="Hibbett D.S."/>
            <person name="Nagy L.G."/>
        </authorList>
    </citation>
    <scope>NUCLEOTIDE SEQUENCE [LARGE SCALE GENOMIC DNA]</scope>
    <source>
        <strain evidence="3 4">SZMC22713</strain>
    </source>
</reference>
<proteinExistence type="predicted"/>
<dbReference type="Proteomes" id="UP000294933">
    <property type="component" value="Unassembled WGS sequence"/>
</dbReference>
<evidence type="ECO:0000256" key="2">
    <source>
        <dbReference type="SAM" id="Phobius"/>
    </source>
</evidence>
<feature type="region of interest" description="Disordered" evidence="1">
    <location>
        <begin position="1"/>
        <end position="52"/>
    </location>
</feature>
<sequence>MSPRPSEESPWPAQTASPDAGPSSDRKRKRTSGSLRSRRPTKIPRQTISDQSAIDQAKAQCMNSGNSVISCWPTESTVVVQDEWTQFVWNSQRPDFSQLGLVDIFLVRSDSGEQLLHFHDVPNPFGRAGAWQMQANDTWWANGTWKGQNISYPFNFVIVETGKDIGEGTPQATFTAVQTTFADSVIASMSSTSAAAASSASAASASLASRTSPPGGTGTNGLQNASSDATFPHWAIAVIVILGFFALLAFIVYTFWTVRWLRRRRDAVSRRASMGSQSPMMANAGAAAVTSPQIPSSTLVGVGAGAATGSGINRAGSIVSPDGASSNSDGPFSGADAAVMAEAFRKALRKPDFADRPVEEGESPDTLPNKETELMNRELAEEGRDIRSVGSSRGVRMETLGDASSPTQT</sequence>
<protein>
    <submittedName>
        <fullName evidence="3">Uncharacterized protein</fullName>
    </submittedName>
</protein>
<feature type="compositionally biased region" description="Basic residues" evidence="1">
    <location>
        <begin position="26"/>
        <end position="42"/>
    </location>
</feature>
<feature type="transmembrane region" description="Helical" evidence="2">
    <location>
        <begin position="234"/>
        <end position="256"/>
    </location>
</feature>
<dbReference type="VEuPathDB" id="FungiDB:BD410DRAFT_839087"/>
<evidence type="ECO:0000313" key="4">
    <source>
        <dbReference type="Proteomes" id="UP000294933"/>
    </source>
</evidence>
<keyword evidence="2" id="KW-0472">Membrane</keyword>